<organism evidence="2 3">
    <name type="scientific">Teratosphaeria destructans</name>
    <dbReference type="NCBI Taxonomy" id="418781"/>
    <lineage>
        <taxon>Eukaryota</taxon>
        <taxon>Fungi</taxon>
        <taxon>Dikarya</taxon>
        <taxon>Ascomycota</taxon>
        <taxon>Pezizomycotina</taxon>
        <taxon>Dothideomycetes</taxon>
        <taxon>Dothideomycetidae</taxon>
        <taxon>Mycosphaerellales</taxon>
        <taxon>Teratosphaeriaceae</taxon>
        <taxon>Teratosphaeria</taxon>
    </lineage>
</organism>
<proteinExistence type="predicted"/>
<reference evidence="2 3" key="1">
    <citation type="journal article" date="2018" name="IMA Fungus">
        <title>IMA Genome-F 10: Nine draft genome sequences of Claviceps purpurea s.lat., including C. arundinis, C. humidiphila, and C. cf. spartinae, pseudomolecules for the pitch canker pathogen Fusarium circinatum, draft genome of Davidsoniella eucalypti, Grosmannia galeiformis, Quambalaria eucalypti, and Teratosphaeria destructans.</title>
        <authorList>
            <person name="Wingfield B.D."/>
            <person name="Liu M."/>
            <person name="Nguyen H.D."/>
            <person name="Lane F.A."/>
            <person name="Morgan S.W."/>
            <person name="De Vos L."/>
            <person name="Wilken P.M."/>
            <person name="Duong T.A."/>
            <person name="Aylward J."/>
            <person name="Coetzee M.P."/>
            <person name="Dadej K."/>
            <person name="De Beer Z.W."/>
            <person name="Findlay W."/>
            <person name="Havenga M."/>
            <person name="Kolarik M."/>
            <person name="Menzies J.G."/>
            <person name="Naidoo K."/>
            <person name="Pochopski O."/>
            <person name="Shoukouhi P."/>
            <person name="Santana Q.C."/>
            <person name="Seifert K.A."/>
            <person name="Soal N."/>
            <person name="Steenkamp E.T."/>
            <person name="Tatham C.T."/>
            <person name="van der Nest M.A."/>
            <person name="Wingfield M.J."/>
        </authorList>
    </citation>
    <scope>NUCLEOTIDE SEQUENCE [LARGE SCALE GENOMIC DNA]</scope>
    <source>
        <strain evidence="2">CMW44962</strain>
    </source>
</reference>
<evidence type="ECO:0000313" key="3">
    <source>
        <dbReference type="Proteomes" id="UP001138500"/>
    </source>
</evidence>
<name>A0A9W7W327_9PEZI</name>
<reference evidence="2 3" key="2">
    <citation type="journal article" date="2021" name="Curr. Genet.">
        <title>Genetic response to nitrogen starvation in the aggressive Eucalyptus foliar pathogen Teratosphaeria destructans.</title>
        <authorList>
            <person name="Havenga M."/>
            <person name="Wingfield B.D."/>
            <person name="Wingfield M.J."/>
            <person name="Dreyer L.L."/>
            <person name="Roets F."/>
            <person name="Aylward J."/>
        </authorList>
    </citation>
    <scope>NUCLEOTIDE SEQUENCE [LARGE SCALE GENOMIC DNA]</scope>
    <source>
        <strain evidence="2">CMW44962</strain>
    </source>
</reference>
<sequence>MAPVGNEWVGPSTRATSAQGRRQSFHMRDVHMCRAALGNQGYVTDPPRADPDGSTVHVEPSC</sequence>
<feature type="region of interest" description="Disordered" evidence="1">
    <location>
        <begin position="1"/>
        <end position="25"/>
    </location>
</feature>
<feature type="compositionally biased region" description="Polar residues" evidence="1">
    <location>
        <begin position="13"/>
        <end position="22"/>
    </location>
</feature>
<evidence type="ECO:0000256" key="1">
    <source>
        <dbReference type="SAM" id="MobiDB-lite"/>
    </source>
</evidence>
<keyword evidence="3" id="KW-1185">Reference proteome</keyword>
<dbReference type="EMBL" id="RIBY02001556">
    <property type="protein sequence ID" value="KAH9828473.1"/>
    <property type="molecule type" value="Genomic_DNA"/>
</dbReference>
<dbReference type="AlphaFoldDB" id="A0A9W7W327"/>
<feature type="region of interest" description="Disordered" evidence="1">
    <location>
        <begin position="39"/>
        <end position="62"/>
    </location>
</feature>
<protein>
    <submittedName>
        <fullName evidence="2">Uncharacterized protein</fullName>
    </submittedName>
</protein>
<comment type="caution">
    <text evidence="2">The sequence shown here is derived from an EMBL/GenBank/DDBJ whole genome shotgun (WGS) entry which is preliminary data.</text>
</comment>
<accession>A0A9W7W327</accession>
<gene>
    <name evidence="2" type="ORF">Tdes44962_MAKER02391</name>
</gene>
<dbReference type="Proteomes" id="UP001138500">
    <property type="component" value="Unassembled WGS sequence"/>
</dbReference>
<evidence type="ECO:0000313" key="2">
    <source>
        <dbReference type="EMBL" id="KAH9828473.1"/>
    </source>
</evidence>